<dbReference type="Pfam" id="PF08235">
    <property type="entry name" value="LNS2"/>
    <property type="match status" value="1"/>
</dbReference>
<dbReference type="InterPro" id="IPR026058">
    <property type="entry name" value="LIPIN"/>
</dbReference>
<dbReference type="SMART" id="SM00775">
    <property type="entry name" value="LNS2"/>
    <property type="match status" value="1"/>
</dbReference>
<dbReference type="InterPro" id="IPR023214">
    <property type="entry name" value="HAD_sf"/>
</dbReference>
<dbReference type="GO" id="GO:0008195">
    <property type="term" value="F:phosphatidate phosphatase activity"/>
    <property type="evidence" value="ECO:0007669"/>
    <property type="project" value="TreeGrafter"/>
</dbReference>
<dbReference type="SUPFAM" id="SSF56784">
    <property type="entry name" value="HAD-like"/>
    <property type="match status" value="1"/>
</dbReference>
<accession>A0A8T0IWJ1</accession>
<dbReference type="Gene3D" id="3.40.50.1000">
    <property type="entry name" value="HAD superfamily/HAD-like"/>
    <property type="match status" value="1"/>
</dbReference>
<name>A0A8T0IWJ1_CERPU</name>
<dbReference type="PANTHER" id="PTHR12181:SF12">
    <property type="entry name" value="PHOSPHATIDATE PHOSPHATASE"/>
    <property type="match status" value="1"/>
</dbReference>
<comment type="caution">
    <text evidence="2">The sequence shown here is derived from an EMBL/GenBank/DDBJ whole genome shotgun (WGS) entry which is preliminary data.</text>
</comment>
<evidence type="ECO:0000313" key="3">
    <source>
        <dbReference type="Proteomes" id="UP000822688"/>
    </source>
</evidence>
<dbReference type="InterPro" id="IPR031315">
    <property type="entry name" value="LNS2/PITP"/>
</dbReference>
<dbReference type="AlphaFoldDB" id="A0A8T0IWJ1"/>
<protein>
    <recommendedName>
        <fullName evidence="1">LNS2/PITP domain-containing protein</fullName>
    </recommendedName>
</protein>
<dbReference type="Proteomes" id="UP000822688">
    <property type="component" value="Chromosome 2"/>
</dbReference>
<sequence length="345" mass="39482">MGALENRFHRLIHGKEFANDVIAVIQKDGEIRFSPLDVRFQNGHRVSDRDAKIVHVAIDRVSAFQLSLNQLMSKSDRAFHKSPEPSEMLERAFWERHLGMNDITFSLDFQKPDQREEVTARIFVWNWNARIVVSDVDGTITRSDKRGIVMSALKLDWAHEGVAPLFSEIAENGYKMLYLSGRPRSRAESTRKYLKELKQRHKNELTSLPEGPVIVSPDRLVHSFWREVNGTEDVAFKIPYLEEIRGLFPQGDGTENPLFAGFGNRKADMKTYKKLGIPCYSRYSINGSQGGIDVTCNSTTPTDSFTYTALNEFVTQKFPKLAEVNETTPVKPFYFTLWGLIFPKK</sequence>
<evidence type="ECO:0000313" key="2">
    <source>
        <dbReference type="EMBL" id="KAG0587472.1"/>
    </source>
</evidence>
<dbReference type="EMBL" id="CM026422">
    <property type="protein sequence ID" value="KAG0587472.1"/>
    <property type="molecule type" value="Genomic_DNA"/>
</dbReference>
<dbReference type="InterPro" id="IPR013209">
    <property type="entry name" value="LNS2"/>
</dbReference>
<feature type="domain" description="LNS2/PITP" evidence="1">
    <location>
        <begin position="131"/>
        <end position="295"/>
    </location>
</feature>
<dbReference type="PANTHER" id="PTHR12181">
    <property type="entry name" value="LIPIN"/>
    <property type="match status" value="1"/>
</dbReference>
<dbReference type="InterPro" id="IPR036412">
    <property type="entry name" value="HAD-like_sf"/>
</dbReference>
<gene>
    <name evidence="2" type="ORF">KC19_2G166800</name>
</gene>
<keyword evidence="3" id="KW-1185">Reference proteome</keyword>
<organism evidence="2 3">
    <name type="scientific">Ceratodon purpureus</name>
    <name type="common">Fire moss</name>
    <name type="synonym">Dicranum purpureum</name>
    <dbReference type="NCBI Taxonomy" id="3225"/>
    <lineage>
        <taxon>Eukaryota</taxon>
        <taxon>Viridiplantae</taxon>
        <taxon>Streptophyta</taxon>
        <taxon>Embryophyta</taxon>
        <taxon>Bryophyta</taxon>
        <taxon>Bryophytina</taxon>
        <taxon>Bryopsida</taxon>
        <taxon>Dicranidae</taxon>
        <taxon>Pseudoditrichales</taxon>
        <taxon>Ditrichaceae</taxon>
        <taxon>Ceratodon</taxon>
    </lineage>
</organism>
<proteinExistence type="predicted"/>
<reference evidence="2" key="1">
    <citation type="submission" date="2020-06" db="EMBL/GenBank/DDBJ databases">
        <title>WGS assembly of Ceratodon purpureus strain R40.</title>
        <authorList>
            <person name="Carey S.B."/>
            <person name="Jenkins J."/>
            <person name="Shu S."/>
            <person name="Lovell J.T."/>
            <person name="Sreedasyam A."/>
            <person name="Maumus F."/>
            <person name="Tiley G.P."/>
            <person name="Fernandez-Pozo N."/>
            <person name="Barry K."/>
            <person name="Chen C."/>
            <person name="Wang M."/>
            <person name="Lipzen A."/>
            <person name="Daum C."/>
            <person name="Saski C.A."/>
            <person name="Payton A.C."/>
            <person name="Mcbreen J.C."/>
            <person name="Conrad R.E."/>
            <person name="Kollar L.M."/>
            <person name="Olsson S."/>
            <person name="Huttunen S."/>
            <person name="Landis J.B."/>
            <person name="Wickett N.J."/>
            <person name="Johnson M.G."/>
            <person name="Rensing S.A."/>
            <person name="Grimwood J."/>
            <person name="Schmutz J."/>
            <person name="Mcdaniel S.F."/>
        </authorList>
    </citation>
    <scope>NUCLEOTIDE SEQUENCE</scope>
    <source>
        <strain evidence="2">R40</strain>
    </source>
</reference>
<evidence type="ECO:0000259" key="1">
    <source>
        <dbReference type="SMART" id="SM00775"/>
    </source>
</evidence>